<dbReference type="Proteomes" id="UP001596104">
    <property type="component" value="Unassembled WGS sequence"/>
</dbReference>
<keyword evidence="6 10" id="KW-1133">Transmembrane helix</keyword>
<keyword evidence="5 10" id="KW-0812">Transmembrane</keyword>
<evidence type="ECO:0000256" key="1">
    <source>
        <dbReference type="ARBA" id="ARBA00002578"/>
    </source>
</evidence>
<comment type="subcellular location">
    <subcellularLocation>
        <location evidence="10">Cell membrane</location>
        <topology evidence="10">Multi-pass membrane protein</topology>
    </subcellularLocation>
    <subcellularLocation>
        <location evidence="10">Bacterial flagellum basal body</location>
    </subcellularLocation>
</comment>
<keyword evidence="11" id="KW-0282">Flagellum</keyword>
<dbReference type="PRINTS" id="PR00953">
    <property type="entry name" value="TYPE3IMRPROT"/>
</dbReference>
<keyword evidence="11" id="KW-0966">Cell projection</keyword>
<evidence type="ECO:0000256" key="2">
    <source>
        <dbReference type="ARBA" id="ARBA00009772"/>
    </source>
</evidence>
<feature type="transmembrane region" description="Helical" evidence="10">
    <location>
        <begin position="66"/>
        <end position="86"/>
    </location>
</feature>
<feature type="transmembrane region" description="Helical" evidence="10">
    <location>
        <begin position="12"/>
        <end position="30"/>
    </location>
</feature>
<feature type="transmembrane region" description="Helical" evidence="10">
    <location>
        <begin position="42"/>
        <end position="59"/>
    </location>
</feature>
<comment type="function">
    <text evidence="1 10">Role in flagellar biosynthesis.</text>
</comment>
<dbReference type="PANTHER" id="PTHR30065:SF8">
    <property type="entry name" value="FLAGELLAR BIOSYNTHETIC PROTEIN FLIR"/>
    <property type="match status" value="1"/>
</dbReference>
<keyword evidence="8 10" id="KW-0975">Bacterial flagellum</keyword>
<evidence type="ECO:0000256" key="10">
    <source>
        <dbReference type="RuleBase" id="RU362071"/>
    </source>
</evidence>
<evidence type="ECO:0000256" key="5">
    <source>
        <dbReference type="ARBA" id="ARBA00022692"/>
    </source>
</evidence>
<feature type="transmembrane region" description="Helical" evidence="10">
    <location>
        <begin position="177"/>
        <end position="199"/>
    </location>
</feature>
<dbReference type="PANTHER" id="PTHR30065">
    <property type="entry name" value="FLAGELLAR BIOSYNTHETIC PROTEIN FLIR"/>
    <property type="match status" value="1"/>
</dbReference>
<evidence type="ECO:0000313" key="12">
    <source>
        <dbReference type="Proteomes" id="UP001596104"/>
    </source>
</evidence>
<protein>
    <recommendedName>
        <fullName evidence="3 9">Flagellar biosynthetic protein FliR</fullName>
    </recommendedName>
</protein>
<name>A0ABW0HIW0_9HYPH</name>
<feature type="transmembrane region" description="Helical" evidence="10">
    <location>
        <begin position="211"/>
        <end position="239"/>
    </location>
</feature>
<accession>A0ABW0HIW0</accession>
<dbReference type="NCBIfam" id="TIGR01400">
    <property type="entry name" value="fliR"/>
    <property type="match status" value="1"/>
</dbReference>
<keyword evidence="7 10" id="KW-0472">Membrane</keyword>
<dbReference type="EMBL" id="JBHSLV010000055">
    <property type="protein sequence ID" value="MFC5395969.1"/>
    <property type="molecule type" value="Genomic_DNA"/>
</dbReference>
<evidence type="ECO:0000256" key="6">
    <source>
        <dbReference type="ARBA" id="ARBA00022989"/>
    </source>
</evidence>
<keyword evidence="11" id="KW-0969">Cilium</keyword>
<feature type="transmembrane region" description="Helical" evidence="10">
    <location>
        <begin position="92"/>
        <end position="112"/>
    </location>
</feature>
<evidence type="ECO:0000256" key="8">
    <source>
        <dbReference type="ARBA" id="ARBA00023143"/>
    </source>
</evidence>
<evidence type="ECO:0000256" key="3">
    <source>
        <dbReference type="ARBA" id="ARBA00021717"/>
    </source>
</evidence>
<dbReference type="RefSeq" id="WP_377012174.1">
    <property type="nucleotide sequence ID" value="NZ_JBHSLV010000055.1"/>
</dbReference>
<dbReference type="InterPro" id="IPR006303">
    <property type="entry name" value="FliR"/>
</dbReference>
<comment type="caution">
    <text evidence="11">The sequence shown here is derived from an EMBL/GenBank/DDBJ whole genome shotgun (WGS) entry which is preliminary data.</text>
</comment>
<keyword evidence="12" id="KW-1185">Reference proteome</keyword>
<evidence type="ECO:0000256" key="9">
    <source>
        <dbReference type="NCBIfam" id="TIGR01400"/>
    </source>
</evidence>
<dbReference type="Pfam" id="PF01311">
    <property type="entry name" value="Bac_export_1"/>
    <property type="match status" value="1"/>
</dbReference>
<feature type="transmembrane region" description="Helical" evidence="10">
    <location>
        <begin position="124"/>
        <end position="148"/>
    </location>
</feature>
<keyword evidence="4 10" id="KW-1003">Cell membrane</keyword>
<proteinExistence type="inferred from homology"/>
<sequence>MQIAVLPEISALFVLVFARVGTLVMLMPGIGERLILSRGRLSLAFFVALVILPMARGAITIPQTPAALGGLLISEILVGLVIGASVRLLMGALQTAGFIIAQTLGLGFAVTVDPTGGLQNPSLANFLSMLGISLILAADLHHLALAAIHESYRLLPPGGFPEIGDVMTLAVKAMSQGFSIAVQISAPFIVFGLLFNLGLGVLARLMPQLQVFFLAVPASILGGMLVLLASVGVMMGVFLDDLGAFLRQFIGL</sequence>
<dbReference type="InterPro" id="IPR002010">
    <property type="entry name" value="T3SS_IM_R"/>
</dbReference>
<reference evidence="12" key="1">
    <citation type="journal article" date="2019" name="Int. J. Syst. Evol. Microbiol.">
        <title>The Global Catalogue of Microorganisms (GCM) 10K type strain sequencing project: providing services to taxonomists for standard genome sequencing and annotation.</title>
        <authorList>
            <consortium name="The Broad Institute Genomics Platform"/>
            <consortium name="The Broad Institute Genome Sequencing Center for Infectious Disease"/>
            <person name="Wu L."/>
            <person name="Ma J."/>
        </authorList>
    </citation>
    <scope>NUCLEOTIDE SEQUENCE [LARGE SCALE GENOMIC DNA]</scope>
    <source>
        <strain evidence="12">CGMCC 1.16326</strain>
    </source>
</reference>
<evidence type="ECO:0000313" key="11">
    <source>
        <dbReference type="EMBL" id="MFC5395969.1"/>
    </source>
</evidence>
<evidence type="ECO:0000256" key="7">
    <source>
        <dbReference type="ARBA" id="ARBA00023136"/>
    </source>
</evidence>
<gene>
    <name evidence="11" type="primary">fliR</name>
    <name evidence="11" type="ORF">ACFPPC_25355</name>
</gene>
<comment type="similarity">
    <text evidence="2 10">Belongs to the FliR/MopE/SpaR family.</text>
</comment>
<organism evidence="11 12">
    <name type="scientific">Bosea vestrisii</name>
    <dbReference type="NCBI Taxonomy" id="151416"/>
    <lineage>
        <taxon>Bacteria</taxon>
        <taxon>Pseudomonadati</taxon>
        <taxon>Pseudomonadota</taxon>
        <taxon>Alphaproteobacteria</taxon>
        <taxon>Hyphomicrobiales</taxon>
        <taxon>Boseaceae</taxon>
        <taxon>Bosea</taxon>
    </lineage>
</organism>
<evidence type="ECO:0000256" key="4">
    <source>
        <dbReference type="ARBA" id="ARBA00022475"/>
    </source>
</evidence>